<evidence type="ECO:0000256" key="1">
    <source>
        <dbReference type="SAM" id="MobiDB-lite"/>
    </source>
</evidence>
<feature type="region of interest" description="Disordered" evidence="1">
    <location>
        <begin position="436"/>
        <end position="548"/>
    </location>
</feature>
<keyword evidence="3" id="KW-1185">Reference proteome</keyword>
<feature type="compositionally biased region" description="Low complexity" evidence="1">
    <location>
        <begin position="457"/>
        <end position="470"/>
    </location>
</feature>
<evidence type="ECO:0000313" key="3">
    <source>
        <dbReference type="Proteomes" id="UP000777482"/>
    </source>
</evidence>
<comment type="caution">
    <text evidence="2">The sequence shown here is derived from an EMBL/GenBank/DDBJ whole genome shotgun (WGS) entry which is preliminary data.</text>
</comment>
<dbReference type="AlphaFoldDB" id="A0A9P6W442"/>
<evidence type="ECO:0000313" key="2">
    <source>
        <dbReference type="EMBL" id="KAG0661971.1"/>
    </source>
</evidence>
<proteinExistence type="predicted"/>
<evidence type="ECO:0008006" key="4">
    <source>
        <dbReference type="Google" id="ProtNLM"/>
    </source>
</evidence>
<feature type="compositionally biased region" description="Basic residues" evidence="1">
    <location>
        <begin position="442"/>
        <end position="456"/>
    </location>
</feature>
<feature type="compositionally biased region" description="Low complexity" evidence="1">
    <location>
        <begin position="365"/>
        <end position="390"/>
    </location>
</feature>
<reference evidence="2 3" key="1">
    <citation type="submission" date="2020-11" db="EMBL/GenBank/DDBJ databases">
        <title>Kefir isolates.</title>
        <authorList>
            <person name="Marcisauskas S."/>
            <person name="Kim Y."/>
            <person name="Blasche S."/>
        </authorList>
    </citation>
    <scope>NUCLEOTIDE SEQUENCE [LARGE SCALE GENOMIC DNA]</scope>
    <source>
        <strain evidence="2 3">KR</strain>
    </source>
</reference>
<dbReference type="InterPro" id="IPR014756">
    <property type="entry name" value="Ig_E-set"/>
</dbReference>
<feature type="compositionally biased region" description="Acidic residues" evidence="1">
    <location>
        <begin position="471"/>
        <end position="486"/>
    </location>
</feature>
<dbReference type="Gene3D" id="2.60.40.640">
    <property type="match status" value="1"/>
</dbReference>
<sequence>MVAFFKRARDSIYVSFLEDILYLHPPSLAEEPSHDPILRGQVTLLLNAPRRAKKIRVDLVGRATRHAGDGGYAYESSQCLDKHLEIDLQGETLAKGTHTWDFSFILPSATAVTERSDFGTIRHSVLHGYGTFRDISSSPKPVWLIANPAAPGDLPSGLEIDVRQELRDIGPIALHISSPHLTVASLIFLGITLESPPEGLKIMSVQAFVRQQFEIHYTNPDLPVSHPPEQRKLLFYADSSTPVPNSTDNLLDRDHLSRGAPPPLAYEPRAFLPQPLARLEGGKEWMYARVTRIPDDDSVRPTTLKGTDTPIRVQHALVAQVRFRYKGSKKDHVLEMESKVDIASVSTGAGPSQTLTESEGNAALTGSALSSGTATPTTPSRSASPGPSTALSTLSAGAPIGVDHPSGCVTPAHRRCLCNTPLQTLVAEEGQQLCGAAESRSRSRHPRMAHRSRSAQRRAQTAASASATVAGEEDAEMDGDDAEDGNEGGADDHLRGRARRRKIGETFPVPLDPSGDSTYSAAMASAAAASRLGGLAPPPTARQPVPSVIRRDLALQGPVASHA</sequence>
<name>A0A9P6W442_RHOMI</name>
<accession>A0A9P6W442</accession>
<dbReference type="EMBL" id="PUHQ01000030">
    <property type="protein sequence ID" value="KAG0661971.1"/>
    <property type="molecule type" value="Genomic_DNA"/>
</dbReference>
<gene>
    <name evidence="2" type="ORF">C6P46_003676</name>
</gene>
<dbReference type="Proteomes" id="UP000777482">
    <property type="component" value="Unassembled WGS sequence"/>
</dbReference>
<protein>
    <recommendedName>
        <fullName evidence="4">Arrestin-like N-terminal domain-containing protein</fullName>
    </recommendedName>
</protein>
<dbReference type="InterPro" id="IPR014752">
    <property type="entry name" value="Arrestin-like_C"/>
</dbReference>
<dbReference type="OrthoDB" id="2586454at2759"/>
<feature type="compositionally biased region" description="Low complexity" evidence="1">
    <location>
        <begin position="520"/>
        <end position="530"/>
    </location>
</feature>
<dbReference type="SUPFAM" id="SSF81296">
    <property type="entry name" value="E set domains"/>
    <property type="match status" value="1"/>
</dbReference>
<feature type="region of interest" description="Disordered" evidence="1">
    <location>
        <begin position="365"/>
        <end position="398"/>
    </location>
</feature>
<organism evidence="2 3">
    <name type="scientific">Rhodotorula mucilaginosa</name>
    <name type="common">Yeast</name>
    <name type="synonym">Rhodotorula rubra</name>
    <dbReference type="NCBI Taxonomy" id="5537"/>
    <lineage>
        <taxon>Eukaryota</taxon>
        <taxon>Fungi</taxon>
        <taxon>Dikarya</taxon>
        <taxon>Basidiomycota</taxon>
        <taxon>Pucciniomycotina</taxon>
        <taxon>Microbotryomycetes</taxon>
        <taxon>Sporidiobolales</taxon>
        <taxon>Sporidiobolaceae</taxon>
        <taxon>Rhodotorula</taxon>
    </lineage>
</organism>